<dbReference type="EnsemblPlants" id="Zm00001eb315210_T001">
    <property type="protein sequence ID" value="Zm00001eb315210_P001"/>
    <property type="gene ID" value="Zm00001eb315210"/>
</dbReference>
<dbReference type="InParanoid" id="A0A804Q9F6"/>
<accession>A0A804Q9F6</accession>
<proteinExistence type="predicted"/>
<protein>
    <submittedName>
        <fullName evidence="1">Uncharacterized protein</fullName>
    </submittedName>
</protein>
<dbReference type="Gramene" id="Zm00001eb315210_T001">
    <property type="protein sequence ID" value="Zm00001eb315210_P001"/>
    <property type="gene ID" value="Zm00001eb315210"/>
</dbReference>
<dbReference type="AlphaFoldDB" id="A0A804Q9F6"/>
<name>A0A804Q9F6_MAIZE</name>
<evidence type="ECO:0000313" key="2">
    <source>
        <dbReference type="Proteomes" id="UP000007305"/>
    </source>
</evidence>
<reference evidence="2" key="1">
    <citation type="submission" date="2015-12" db="EMBL/GenBank/DDBJ databases">
        <title>Update maize B73 reference genome by single molecule sequencing technologies.</title>
        <authorList>
            <consortium name="Maize Genome Sequencing Project"/>
            <person name="Ware D."/>
        </authorList>
    </citation>
    <scope>NUCLEOTIDE SEQUENCE [LARGE SCALE GENOMIC DNA]</scope>
    <source>
        <strain evidence="2">cv. B73</strain>
    </source>
</reference>
<sequence>MSSVGQKLSDDPDLRLRLCAHGAREMETVSLAVRLPVIHLPAPPTSLQLLTIQPSSASHRVLSPDAHQYASAPQASEIGGTLCHRIDQRVVIAPARARAHHRPQPDELAEQRYAHVVCLGALASQEVGMDHHERAELHAVAQLLSASAHRGVVGNVRARALSADVDAPEVRVGSQPG</sequence>
<reference evidence="1" key="3">
    <citation type="submission" date="2021-05" db="UniProtKB">
        <authorList>
            <consortium name="EnsemblPlants"/>
        </authorList>
    </citation>
    <scope>IDENTIFICATION</scope>
    <source>
        <strain evidence="1">cv. B73</strain>
    </source>
</reference>
<evidence type="ECO:0000313" key="1">
    <source>
        <dbReference type="EnsemblPlants" id="Zm00001eb315210_P001"/>
    </source>
</evidence>
<organism evidence="1 2">
    <name type="scientific">Zea mays</name>
    <name type="common">Maize</name>
    <dbReference type="NCBI Taxonomy" id="4577"/>
    <lineage>
        <taxon>Eukaryota</taxon>
        <taxon>Viridiplantae</taxon>
        <taxon>Streptophyta</taxon>
        <taxon>Embryophyta</taxon>
        <taxon>Tracheophyta</taxon>
        <taxon>Spermatophyta</taxon>
        <taxon>Magnoliopsida</taxon>
        <taxon>Liliopsida</taxon>
        <taxon>Poales</taxon>
        <taxon>Poaceae</taxon>
        <taxon>PACMAD clade</taxon>
        <taxon>Panicoideae</taxon>
        <taxon>Andropogonodae</taxon>
        <taxon>Andropogoneae</taxon>
        <taxon>Tripsacinae</taxon>
        <taxon>Zea</taxon>
    </lineage>
</organism>
<dbReference type="Proteomes" id="UP000007305">
    <property type="component" value="Chromosome 7"/>
</dbReference>
<reference evidence="1" key="2">
    <citation type="submission" date="2019-07" db="EMBL/GenBank/DDBJ databases">
        <authorList>
            <person name="Seetharam A."/>
            <person name="Woodhouse M."/>
            <person name="Cannon E."/>
        </authorList>
    </citation>
    <scope>NUCLEOTIDE SEQUENCE [LARGE SCALE GENOMIC DNA]</scope>
    <source>
        <strain evidence="1">cv. B73</strain>
    </source>
</reference>
<keyword evidence="2" id="KW-1185">Reference proteome</keyword>